<dbReference type="PROSITE" id="PS01123">
    <property type="entry name" value="TNASE_1"/>
    <property type="match status" value="1"/>
</dbReference>
<evidence type="ECO:0000313" key="7">
    <source>
        <dbReference type="EMBL" id="SQI60725.1"/>
    </source>
</evidence>
<dbReference type="Pfam" id="PF00565">
    <property type="entry name" value="SNase"/>
    <property type="match status" value="1"/>
</dbReference>
<proteinExistence type="predicted"/>
<dbReference type="PROSITE" id="PS51257">
    <property type="entry name" value="PROKAR_LIPOPROTEIN"/>
    <property type="match status" value="1"/>
</dbReference>
<dbReference type="RefSeq" id="WP_066140322.1">
    <property type="nucleotide sequence ID" value="NZ_CBCSGM010000001.1"/>
</dbReference>
<dbReference type="InterPro" id="IPR035437">
    <property type="entry name" value="SNase_OB-fold_sf"/>
</dbReference>
<dbReference type="PROSITE" id="PS01284">
    <property type="entry name" value="TNASE_2"/>
    <property type="match status" value="1"/>
</dbReference>
<dbReference type="GO" id="GO:0003676">
    <property type="term" value="F:nucleic acid binding"/>
    <property type="evidence" value="ECO:0007669"/>
    <property type="project" value="InterPro"/>
</dbReference>
<dbReference type="PROSITE" id="PS50830">
    <property type="entry name" value="TNASE_3"/>
    <property type="match status" value="1"/>
</dbReference>
<keyword evidence="5" id="KW-0472">Membrane</keyword>
<dbReference type="SUPFAM" id="SSF50199">
    <property type="entry name" value="Staphylococcal nuclease"/>
    <property type="match status" value="1"/>
</dbReference>
<dbReference type="EMBL" id="LS483476">
    <property type="protein sequence ID" value="SQI60725.1"/>
    <property type="molecule type" value="Genomic_DNA"/>
</dbReference>
<feature type="transmembrane region" description="Helical" evidence="5">
    <location>
        <begin position="12"/>
        <end position="31"/>
    </location>
</feature>
<dbReference type="PANTHER" id="PTHR12302">
    <property type="entry name" value="EBNA2 BINDING PROTEIN P100"/>
    <property type="match status" value="1"/>
</dbReference>
<keyword evidence="5" id="KW-1133">Transmembrane helix</keyword>
<dbReference type="EC" id="3.1.31.1" evidence="7"/>
<feature type="domain" description="TNase-like" evidence="6">
    <location>
        <begin position="176"/>
        <end position="307"/>
    </location>
</feature>
<reference evidence="7 8" key="1">
    <citation type="submission" date="2018-06" db="EMBL/GenBank/DDBJ databases">
        <authorList>
            <consortium name="Pathogen Informatics"/>
            <person name="Doyle S."/>
        </authorList>
    </citation>
    <scope>NUCLEOTIDE SEQUENCE [LARGE SCALE GENOMIC DNA]</scope>
    <source>
        <strain evidence="7 8">NCTC4824</strain>
    </source>
</reference>
<feature type="compositionally biased region" description="Pro residues" evidence="4">
    <location>
        <begin position="365"/>
        <end position="379"/>
    </location>
</feature>
<dbReference type="SMART" id="SM00318">
    <property type="entry name" value="SNc"/>
    <property type="match status" value="1"/>
</dbReference>
<keyword evidence="3 7" id="KW-0378">Hydrolase</keyword>
<dbReference type="EC" id="3.1.-.-" evidence="7"/>
<keyword evidence="8" id="KW-1185">Reference proteome</keyword>
<evidence type="ECO:0000256" key="1">
    <source>
        <dbReference type="ARBA" id="ARBA00022722"/>
    </source>
</evidence>
<evidence type="ECO:0000256" key="4">
    <source>
        <dbReference type="SAM" id="MobiDB-lite"/>
    </source>
</evidence>
<gene>
    <name evidence="7" type="primary">yokF</name>
    <name evidence="7" type="ORF">NCTC4824_02894</name>
</gene>
<keyword evidence="2" id="KW-0255">Endonuclease</keyword>
<dbReference type="CDD" id="cd00175">
    <property type="entry name" value="SNc"/>
    <property type="match status" value="1"/>
</dbReference>
<evidence type="ECO:0000259" key="6">
    <source>
        <dbReference type="PROSITE" id="PS50830"/>
    </source>
</evidence>
<sequence length="434" mass="47939">MFGKYSTNKGFLYARSIYLTFILMMGLLLAACAGDIETNGKQIDQDKKQTEGEQLFTPKMKINSSINDDNLKIIGETNLPDETILLLALESSNNERTEIVVTVKSGKFSTDSIPVEELKSGKQLIKASLVDEQPDPVINIIGENGKWLTGSLINEDQKFLLTVSIDVPELKDDSINGIKTKVKRVVDGDTIKVTMDGKEETVRLILVDTPETKHPQMGIQPFGPEASDFTTKTLDGQEVTLEVGIEERDRYGRLLAYVWIGDKLFNNMLLEKGLARVAVFPPNTKYLDQFNSTQDKAKEKAIGIWSIENYVTDKGYKEKDENNKSAASTSSNQKKSENIVAPKQSTEPATKSIEKSKSETKTAPPSTPKPAPAPKPTSDPPVEVATNCEGQIKGSNNGIYHTPGSTYYSRTTNVAQWFCSPEEAEKAGYRAPKR</sequence>
<feature type="compositionally biased region" description="Polar residues" evidence="4">
    <location>
        <begin position="324"/>
        <end position="333"/>
    </location>
</feature>
<dbReference type="PANTHER" id="PTHR12302:SF3">
    <property type="entry name" value="SERINE_THREONINE-PROTEIN KINASE 31"/>
    <property type="match status" value="1"/>
</dbReference>
<dbReference type="InterPro" id="IPR002071">
    <property type="entry name" value="Thermonucl_AS"/>
</dbReference>
<feature type="region of interest" description="Disordered" evidence="4">
    <location>
        <begin position="318"/>
        <end position="399"/>
    </location>
</feature>
<dbReference type="Proteomes" id="UP000249134">
    <property type="component" value="Chromosome 1"/>
</dbReference>
<dbReference type="AlphaFoldDB" id="A0A2X4Z8L6"/>
<keyword evidence="5" id="KW-0812">Transmembrane</keyword>
<evidence type="ECO:0000313" key="8">
    <source>
        <dbReference type="Proteomes" id="UP000249134"/>
    </source>
</evidence>
<dbReference type="KEGG" id="blen:NCTC4824_02894"/>
<dbReference type="Gene3D" id="2.40.50.90">
    <property type="match status" value="1"/>
</dbReference>
<dbReference type="GO" id="GO:1990599">
    <property type="term" value="F:3' overhang single-stranded DNA endodeoxyribonuclease activity"/>
    <property type="evidence" value="ECO:0007669"/>
    <property type="project" value="UniProtKB-EC"/>
</dbReference>
<keyword evidence="1" id="KW-0540">Nuclease</keyword>
<name>A0A2X4Z8L6_LEDLE</name>
<evidence type="ECO:0000256" key="3">
    <source>
        <dbReference type="ARBA" id="ARBA00022801"/>
    </source>
</evidence>
<evidence type="ECO:0000256" key="5">
    <source>
        <dbReference type="SAM" id="Phobius"/>
    </source>
</evidence>
<protein>
    <submittedName>
        <fullName evidence="7">Thermonuclease</fullName>
        <ecNumber evidence="7">3.1.-.-</ecNumber>
        <ecNumber evidence="7">3.1.31.1</ecNumber>
    </submittedName>
</protein>
<accession>A0A2X4Z8L6</accession>
<organism evidence="7 8">
    <name type="scientific">Lederbergia lenta</name>
    <name type="common">Bacillus lentus</name>
    <dbReference type="NCBI Taxonomy" id="1467"/>
    <lineage>
        <taxon>Bacteria</taxon>
        <taxon>Bacillati</taxon>
        <taxon>Bacillota</taxon>
        <taxon>Bacilli</taxon>
        <taxon>Bacillales</taxon>
        <taxon>Bacillaceae</taxon>
        <taxon>Lederbergia</taxon>
    </lineage>
</organism>
<dbReference type="STRING" id="1348624.GCA_001591545_01942"/>
<evidence type="ECO:0000256" key="2">
    <source>
        <dbReference type="ARBA" id="ARBA00022759"/>
    </source>
</evidence>
<dbReference type="InterPro" id="IPR016071">
    <property type="entry name" value="Staphylococal_nuclease_OB-fold"/>
</dbReference>